<dbReference type="HOGENOM" id="CLU_488936_0_0_5"/>
<sequence>MEPASTAIPLQILSHSPSARLQSVVPGQMLRRSSSLPPRPAARALRAGRSESQENLPQIRDAVARGSHSHAAGLSEPMVNMFLRKIGLQMELCGDRLAITRYPDIEAAEAQRAPSIRDLTQISHALMLAENTPAQMEIAKTLLPVVNALLVEHAQTKETGDGLKDWVKTLARNYCSVLGGRDLAIDDAIGAINTYFFDVIGSNTALNRSNIAAAALTATLMLMPTIGKNLPVIVGAVREGRYQDAVLPALSICAIAAMAVNPTTAAIGLDRASAIAAAAGNALMMANLPEIIQDGREWAHLKQTRFTPETHPFTCLARDEGLIDLGLHTALDFVHEIGAQAGFFALNIRNAVQGGDSARSPATFPLLALLLGSFALDTARGDRPFAEFTADYKALAGELAGVSHHDNTRRQAARLLLQQKIAETYDADYRALLRPLAKRSAMTQATRQLGGNTLSDADEKTFLKGLISRFCASEDARNTIRVAIDRIYKFDRFDPAEYAGGDAAVGEILRFVQSERNRDKGLLRGSRGLAYSDHVYSGVIAHAVKSAALQELQRNRA</sequence>
<name>Q11M47_CHESB</name>
<protein>
    <submittedName>
        <fullName evidence="2">Uncharacterized protein</fullName>
    </submittedName>
</protein>
<dbReference type="STRING" id="266779.Meso_0123"/>
<evidence type="ECO:0000313" key="2">
    <source>
        <dbReference type="EMBL" id="ABG61528.1"/>
    </source>
</evidence>
<proteinExistence type="predicted"/>
<accession>Q11M47</accession>
<reference evidence="2" key="1">
    <citation type="submission" date="2006-06" db="EMBL/GenBank/DDBJ databases">
        <title>Complete sequence of chromosome of Chelativorans sp. BNC1.</title>
        <authorList>
            <consortium name="US DOE Joint Genome Institute"/>
            <person name="Copeland A."/>
            <person name="Lucas S."/>
            <person name="Lapidus A."/>
            <person name="Barry K."/>
            <person name="Detter J.C."/>
            <person name="Glavina del Rio T."/>
            <person name="Hammon N."/>
            <person name="Israni S."/>
            <person name="Dalin E."/>
            <person name="Tice H."/>
            <person name="Pitluck S."/>
            <person name="Chertkov O."/>
            <person name="Brettin T."/>
            <person name="Bruce D."/>
            <person name="Han C."/>
            <person name="Tapia R."/>
            <person name="Gilna P."/>
            <person name="Schmutz J."/>
            <person name="Larimer F."/>
            <person name="Land M."/>
            <person name="Hauser L."/>
            <person name="Kyrpides N."/>
            <person name="Mikhailova N."/>
            <person name="Richardson P."/>
        </authorList>
    </citation>
    <scope>NUCLEOTIDE SEQUENCE</scope>
    <source>
        <strain evidence="2">BNC1</strain>
    </source>
</reference>
<gene>
    <name evidence="2" type="ordered locus">Meso_0123</name>
</gene>
<dbReference type="EMBL" id="CP000390">
    <property type="protein sequence ID" value="ABG61528.1"/>
    <property type="molecule type" value="Genomic_DNA"/>
</dbReference>
<dbReference type="AlphaFoldDB" id="Q11M47"/>
<organism evidence="2">
    <name type="scientific">Chelativorans sp. (strain BNC1)</name>
    <dbReference type="NCBI Taxonomy" id="266779"/>
    <lineage>
        <taxon>Bacteria</taxon>
        <taxon>Pseudomonadati</taxon>
        <taxon>Pseudomonadota</taxon>
        <taxon>Alphaproteobacteria</taxon>
        <taxon>Hyphomicrobiales</taxon>
        <taxon>Phyllobacteriaceae</taxon>
        <taxon>Chelativorans</taxon>
    </lineage>
</organism>
<evidence type="ECO:0000256" key="1">
    <source>
        <dbReference type="SAM" id="MobiDB-lite"/>
    </source>
</evidence>
<feature type="compositionally biased region" description="Low complexity" evidence="1">
    <location>
        <begin position="30"/>
        <end position="47"/>
    </location>
</feature>
<feature type="region of interest" description="Disordered" evidence="1">
    <location>
        <begin position="29"/>
        <end position="55"/>
    </location>
</feature>
<dbReference type="KEGG" id="mes:Meso_0123"/>